<evidence type="ECO:0000313" key="1">
    <source>
        <dbReference type="EMBL" id="GAA0588527.1"/>
    </source>
</evidence>
<accession>A0ABP3QGS0</accession>
<protein>
    <submittedName>
        <fullName evidence="1">Uncharacterized protein</fullName>
    </submittedName>
</protein>
<sequence>MRPYYARAEQLEPKEGWGKSRISIFRGSEKIGEYERNYPALGESTFEPFERDGRWFALYSADYTCTRIMTLPDCRDIGGEQPASGGFCPAELYVPRYRTITWKFEGRTSESWHFEAGGEEANYFGPSGNTRKGVEVSFGPWQSLHLGFIAGCLWGDDSSWKLQVFDLSRAAEGIIERSERYGHLDIASDFPLVAAIQLYREVPGPLRATVLRQECRDMDTGKRIDPYTDEPVD</sequence>
<proteinExistence type="predicted"/>
<dbReference type="Proteomes" id="UP001499951">
    <property type="component" value="Unassembled WGS sequence"/>
</dbReference>
<keyword evidence="2" id="KW-1185">Reference proteome</keyword>
<name>A0ABP3QGS0_9PROT</name>
<dbReference type="RefSeq" id="WP_166937504.1">
    <property type="nucleotide sequence ID" value="NZ_JAASQS010000013.1"/>
</dbReference>
<dbReference type="EMBL" id="BAAADD010000015">
    <property type="protein sequence ID" value="GAA0588527.1"/>
    <property type="molecule type" value="Genomic_DNA"/>
</dbReference>
<evidence type="ECO:0000313" key="2">
    <source>
        <dbReference type="Proteomes" id="UP001499951"/>
    </source>
</evidence>
<comment type="caution">
    <text evidence="1">The sequence shown here is derived from an EMBL/GenBank/DDBJ whole genome shotgun (WGS) entry which is preliminary data.</text>
</comment>
<reference evidence="2" key="1">
    <citation type="journal article" date="2019" name="Int. J. Syst. Evol. Microbiol.">
        <title>The Global Catalogue of Microorganisms (GCM) 10K type strain sequencing project: providing services to taxonomists for standard genome sequencing and annotation.</title>
        <authorList>
            <consortium name="The Broad Institute Genomics Platform"/>
            <consortium name="The Broad Institute Genome Sequencing Center for Infectious Disease"/>
            <person name="Wu L."/>
            <person name="Ma J."/>
        </authorList>
    </citation>
    <scope>NUCLEOTIDE SEQUENCE [LARGE SCALE GENOMIC DNA]</scope>
    <source>
        <strain evidence="2">JCM 15089</strain>
    </source>
</reference>
<organism evidence="1 2">
    <name type="scientific">Rhizomicrobium electricum</name>
    <dbReference type="NCBI Taxonomy" id="480070"/>
    <lineage>
        <taxon>Bacteria</taxon>
        <taxon>Pseudomonadati</taxon>
        <taxon>Pseudomonadota</taxon>
        <taxon>Alphaproteobacteria</taxon>
        <taxon>Micropepsales</taxon>
        <taxon>Micropepsaceae</taxon>
        <taxon>Rhizomicrobium</taxon>
    </lineage>
</organism>
<gene>
    <name evidence="1" type="ORF">GCM10008942_41850</name>
</gene>